<dbReference type="Gene3D" id="1.10.10.2910">
    <property type="match status" value="1"/>
</dbReference>
<feature type="domain" description="IrrE N-terminal-like" evidence="1">
    <location>
        <begin position="35"/>
        <end position="158"/>
    </location>
</feature>
<dbReference type="InterPro" id="IPR010359">
    <property type="entry name" value="IrrE_HExxH"/>
</dbReference>
<sequence length="253" mass="27280">MERPAAVLEEHKRRVRELARDYANRHPARDSLALAEGLGAKLAYADLGERDGAFDPEHGLILVNRKASPERQRFTLAHEVIHALLLEDDDLLSELHDAYAGEELEMAIETLCNVGAASLLVSEADLHGTVERHAQRASGVPDLARRAGVSLSTAMIALSEHAAVPLILALASPASKGGPLVVKFSVTSKVMRYPLATGTPVPDGHPVDLAYHTGLPIDTQSYVPFRSGQKMPAWVSAFPQKFQVVASFQTEGA</sequence>
<dbReference type="AlphaFoldDB" id="A0A841HWZ2"/>
<gene>
    <name evidence="2" type="ORF">HNR42_000853</name>
</gene>
<name>A0A841HWZ2_9DEIO</name>
<dbReference type="RefSeq" id="WP_183984887.1">
    <property type="nucleotide sequence ID" value="NZ_JACHHG010000003.1"/>
</dbReference>
<dbReference type="Gene3D" id="3.30.450.130">
    <property type="entry name" value="irre protein"/>
    <property type="match status" value="1"/>
</dbReference>
<dbReference type="PANTHER" id="PTHR43236">
    <property type="entry name" value="ANTITOXIN HIGA1"/>
    <property type="match status" value="1"/>
</dbReference>
<organism evidence="2 3">
    <name type="scientific">Deinobacterium chartae</name>
    <dbReference type="NCBI Taxonomy" id="521158"/>
    <lineage>
        <taxon>Bacteria</taxon>
        <taxon>Thermotogati</taxon>
        <taxon>Deinococcota</taxon>
        <taxon>Deinococci</taxon>
        <taxon>Deinococcales</taxon>
        <taxon>Deinococcaceae</taxon>
        <taxon>Deinobacterium</taxon>
    </lineage>
</organism>
<protein>
    <submittedName>
        <fullName evidence="2">Zn-dependent peptidase ImmA (M78 family)</fullName>
    </submittedName>
</protein>
<accession>A0A841HWZ2</accession>
<keyword evidence="3" id="KW-1185">Reference proteome</keyword>
<dbReference type="PANTHER" id="PTHR43236:SF2">
    <property type="entry name" value="BLL0069 PROTEIN"/>
    <property type="match status" value="1"/>
</dbReference>
<evidence type="ECO:0000313" key="2">
    <source>
        <dbReference type="EMBL" id="MBB6097436.1"/>
    </source>
</evidence>
<reference evidence="2 3" key="1">
    <citation type="submission" date="2020-08" db="EMBL/GenBank/DDBJ databases">
        <title>Genomic Encyclopedia of Type Strains, Phase IV (KMG-IV): sequencing the most valuable type-strain genomes for metagenomic binning, comparative biology and taxonomic classification.</title>
        <authorList>
            <person name="Goeker M."/>
        </authorList>
    </citation>
    <scope>NUCLEOTIDE SEQUENCE [LARGE SCALE GENOMIC DNA]</scope>
    <source>
        <strain evidence="2 3">DSM 21458</strain>
    </source>
</reference>
<dbReference type="InterPro" id="IPR052345">
    <property type="entry name" value="Rad_response_metalloprotease"/>
</dbReference>
<comment type="caution">
    <text evidence="2">The sequence shown here is derived from an EMBL/GenBank/DDBJ whole genome shotgun (WGS) entry which is preliminary data.</text>
</comment>
<dbReference type="Proteomes" id="UP000569951">
    <property type="component" value="Unassembled WGS sequence"/>
</dbReference>
<evidence type="ECO:0000313" key="3">
    <source>
        <dbReference type="Proteomes" id="UP000569951"/>
    </source>
</evidence>
<proteinExistence type="predicted"/>
<dbReference type="Pfam" id="PF06114">
    <property type="entry name" value="Peptidase_M78"/>
    <property type="match status" value="1"/>
</dbReference>
<dbReference type="EMBL" id="JACHHG010000003">
    <property type="protein sequence ID" value="MBB6097436.1"/>
    <property type="molecule type" value="Genomic_DNA"/>
</dbReference>
<evidence type="ECO:0000259" key="1">
    <source>
        <dbReference type="Pfam" id="PF06114"/>
    </source>
</evidence>